<feature type="compositionally biased region" description="Basic and acidic residues" evidence="1">
    <location>
        <begin position="17"/>
        <end position="28"/>
    </location>
</feature>
<sequence length="120" mass="13460">MEQAMPPHSTVPAVAVDKVRGSTDELRTARPPSVTPKALSADELQSFEGQPELLHGRKFLMSPNTEDEVMFEVVSYTRARDKTLQFEILIEDCGDSPLMTDQKEMDSMLEDCHVYPSFPS</sequence>
<keyword evidence="3" id="KW-1185">Reference proteome</keyword>
<evidence type="ECO:0000313" key="3">
    <source>
        <dbReference type="Proteomes" id="UP000186601"/>
    </source>
</evidence>
<dbReference type="EMBL" id="MLYV02000217">
    <property type="protein sequence ID" value="PSS31131.1"/>
    <property type="molecule type" value="Genomic_DNA"/>
</dbReference>
<dbReference type="AlphaFoldDB" id="A0A2R6RM74"/>
<comment type="caution">
    <text evidence="2">The sequence shown here is derived from an EMBL/GenBank/DDBJ whole genome shotgun (WGS) entry which is preliminary data.</text>
</comment>
<dbReference type="Proteomes" id="UP000186601">
    <property type="component" value="Unassembled WGS sequence"/>
</dbReference>
<protein>
    <submittedName>
        <fullName evidence="2">Uncharacterized protein</fullName>
    </submittedName>
</protein>
<dbReference type="OrthoDB" id="2909098at2759"/>
<reference evidence="2 3" key="1">
    <citation type="submission" date="2018-02" db="EMBL/GenBank/DDBJ databases">
        <title>Genome sequence of the basidiomycete white-rot fungus Phlebia centrifuga.</title>
        <authorList>
            <person name="Granchi Z."/>
            <person name="Peng M."/>
            <person name="de Vries R.P."/>
            <person name="Hilden K."/>
            <person name="Makela M.R."/>
            <person name="Grigoriev I."/>
            <person name="Riley R."/>
        </authorList>
    </citation>
    <scope>NUCLEOTIDE SEQUENCE [LARGE SCALE GENOMIC DNA]</scope>
    <source>
        <strain evidence="2 3">FBCC195</strain>
    </source>
</reference>
<organism evidence="2 3">
    <name type="scientific">Hermanssonia centrifuga</name>
    <dbReference type="NCBI Taxonomy" id="98765"/>
    <lineage>
        <taxon>Eukaryota</taxon>
        <taxon>Fungi</taxon>
        <taxon>Dikarya</taxon>
        <taxon>Basidiomycota</taxon>
        <taxon>Agaricomycotina</taxon>
        <taxon>Agaricomycetes</taxon>
        <taxon>Polyporales</taxon>
        <taxon>Meruliaceae</taxon>
        <taxon>Hermanssonia</taxon>
    </lineage>
</organism>
<proteinExistence type="predicted"/>
<feature type="region of interest" description="Disordered" evidence="1">
    <location>
        <begin position="1"/>
        <end position="39"/>
    </location>
</feature>
<evidence type="ECO:0000313" key="2">
    <source>
        <dbReference type="EMBL" id="PSS31131.1"/>
    </source>
</evidence>
<name>A0A2R6RM74_9APHY</name>
<gene>
    <name evidence="2" type="ORF">PHLCEN_2v2336</name>
</gene>
<evidence type="ECO:0000256" key="1">
    <source>
        <dbReference type="SAM" id="MobiDB-lite"/>
    </source>
</evidence>
<accession>A0A2R6RM74</accession>